<sequence length="44" mass="4902">MISAAGLSWERFGHDEDVVVVREEPDVEVAAIDLPTRRVRLVPA</sequence>
<evidence type="ECO:0000313" key="2">
    <source>
        <dbReference type="Proteomes" id="UP000217676"/>
    </source>
</evidence>
<reference evidence="1 2" key="1">
    <citation type="journal article" date="2016" name="Genome Announc.">
        <title>Complete Genome Sequence of Thiostrepton-Producing Streptomyces laurentii ATCC 31255.</title>
        <authorList>
            <person name="Doi K."/>
            <person name="Fujino Y."/>
            <person name="Nagayoshi Y."/>
            <person name="Ohshima T."/>
            <person name="Ogata S."/>
        </authorList>
    </citation>
    <scope>NUCLEOTIDE SEQUENCE [LARGE SCALE GENOMIC DNA]</scope>
    <source>
        <strain evidence="1 2">ATCC 31255</strain>
    </source>
</reference>
<keyword evidence="2" id="KW-1185">Reference proteome</keyword>
<evidence type="ECO:0000313" key="1">
    <source>
        <dbReference type="EMBL" id="BAU86209.1"/>
    </source>
</evidence>
<dbReference type="AlphaFoldDB" id="A0A160P3N0"/>
<protein>
    <submittedName>
        <fullName evidence="1">4-hydroxy-3-methylbut-2-enyl diphosphate reductase</fullName>
    </submittedName>
</protein>
<organism evidence="1 2">
    <name type="scientific">Streptomyces laurentii</name>
    <dbReference type="NCBI Taxonomy" id="39478"/>
    <lineage>
        <taxon>Bacteria</taxon>
        <taxon>Bacillati</taxon>
        <taxon>Actinomycetota</taxon>
        <taxon>Actinomycetes</taxon>
        <taxon>Kitasatosporales</taxon>
        <taxon>Streptomycetaceae</taxon>
        <taxon>Streptomyces</taxon>
    </lineage>
</organism>
<gene>
    <name evidence="1" type="ORF">SLA_5328</name>
</gene>
<dbReference type="EMBL" id="AP017424">
    <property type="protein sequence ID" value="BAU86209.1"/>
    <property type="molecule type" value="Genomic_DNA"/>
</dbReference>
<dbReference type="Proteomes" id="UP000217676">
    <property type="component" value="Chromosome"/>
</dbReference>
<proteinExistence type="predicted"/>
<accession>A0A160P3N0</accession>
<dbReference type="KEGG" id="slau:SLA_5328"/>
<name>A0A160P3N0_STRLU</name>